<accession>A0AAP2Z9X3</accession>
<comment type="caution">
    <text evidence="2">The sequence shown here is derived from an EMBL/GenBank/DDBJ whole genome shotgun (WGS) entry which is preliminary data.</text>
</comment>
<gene>
    <name evidence="2" type="ORF">OB919_15040</name>
</gene>
<keyword evidence="1" id="KW-1133">Transmembrane helix</keyword>
<feature type="transmembrane region" description="Helical" evidence="1">
    <location>
        <begin position="130"/>
        <end position="152"/>
    </location>
</feature>
<dbReference type="RefSeq" id="WP_342809597.1">
    <property type="nucleotide sequence ID" value="NZ_JAOPJZ010000015.1"/>
</dbReference>
<evidence type="ECO:0000256" key="1">
    <source>
        <dbReference type="SAM" id="Phobius"/>
    </source>
</evidence>
<evidence type="ECO:0000313" key="3">
    <source>
        <dbReference type="Proteomes" id="UP001321047"/>
    </source>
</evidence>
<feature type="transmembrane region" description="Helical" evidence="1">
    <location>
        <begin position="90"/>
        <end position="118"/>
    </location>
</feature>
<dbReference type="Proteomes" id="UP001321047">
    <property type="component" value="Unassembled WGS sequence"/>
</dbReference>
<keyword evidence="3" id="KW-1185">Reference proteome</keyword>
<protein>
    <submittedName>
        <fullName evidence="2">Uncharacterized protein</fullName>
    </submittedName>
</protein>
<evidence type="ECO:0000313" key="2">
    <source>
        <dbReference type="EMBL" id="MCU4753276.1"/>
    </source>
</evidence>
<organism evidence="2 3">
    <name type="scientific">Natronosalvus hydrolyticus</name>
    <dbReference type="NCBI Taxonomy" id="2979988"/>
    <lineage>
        <taxon>Archaea</taxon>
        <taxon>Methanobacteriati</taxon>
        <taxon>Methanobacteriota</taxon>
        <taxon>Stenosarchaea group</taxon>
        <taxon>Halobacteria</taxon>
        <taxon>Halobacteriales</taxon>
        <taxon>Natrialbaceae</taxon>
        <taxon>Natronosalvus</taxon>
    </lineage>
</organism>
<reference evidence="2 3" key="1">
    <citation type="submission" date="2022-09" db="EMBL/GenBank/DDBJ databases">
        <title>Enrichment on poylsaccharides allowed isolation of novel metabolic and taxonomic groups of Haloarchaea.</title>
        <authorList>
            <person name="Sorokin D.Y."/>
            <person name="Elcheninov A.G."/>
            <person name="Khizhniak T.V."/>
            <person name="Kolganova T.V."/>
            <person name="Kublanov I.V."/>
        </authorList>
    </citation>
    <scope>NUCLEOTIDE SEQUENCE [LARGE SCALE GENOMIC DNA]</scope>
    <source>
        <strain evidence="2 3">AArc-curdl1</strain>
    </source>
</reference>
<sequence length="163" mass="17441">MGERSHPLPVGRQGLEPLLAILVIGFAGLYFLEVPVFLPAFGAVLFELLILLLPGLLAVSVLLGVGAHAWRLVSTYIGDGKRTYLGDNAITHLLFSVALVVVAANTLWWVVGSVYFMYIARVGGIPPSIVALFAGAVLGVVVLCQAAFVRLFPAGPLEWFRGR</sequence>
<name>A0AAP2Z9X3_9EURY</name>
<dbReference type="EMBL" id="JAOPJZ010000015">
    <property type="protein sequence ID" value="MCU4753276.1"/>
    <property type="molecule type" value="Genomic_DNA"/>
</dbReference>
<feature type="transmembrane region" description="Helical" evidence="1">
    <location>
        <begin position="48"/>
        <end position="70"/>
    </location>
</feature>
<dbReference type="AlphaFoldDB" id="A0AAP2Z9X3"/>
<keyword evidence="1" id="KW-0472">Membrane</keyword>
<feature type="transmembrane region" description="Helical" evidence="1">
    <location>
        <begin position="20"/>
        <end position="41"/>
    </location>
</feature>
<keyword evidence="1" id="KW-0812">Transmembrane</keyword>
<proteinExistence type="predicted"/>